<accession>A0A246WS30</accession>
<organism evidence="2 3">
    <name type="scientific">Herbaspirillum robiniae</name>
    <dbReference type="NCBI Taxonomy" id="2014887"/>
    <lineage>
        <taxon>Bacteria</taxon>
        <taxon>Pseudomonadati</taxon>
        <taxon>Pseudomonadota</taxon>
        <taxon>Betaproteobacteria</taxon>
        <taxon>Burkholderiales</taxon>
        <taxon>Oxalobacteraceae</taxon>
        <taxon>Herbaspirillum</taxon>
    </lineage>
</organism>
<reference evidence="2 3" key="1">
    <citation type="submission" date="2017-06" db="EMBL/GenBank/DDBJ databases">
        <title>Herbaspirillum phytohormonus sp. nov., isolated from the root nodule of Robinia pseudoacacia in lead-zinc mine.</title>
        <authorList>
            <person name="Fan M."/>
            <person name="Lin Y."/>
        </authorList>
    </citation>
    <scope>NUCLEOTIDE SEQUENCE [LARGE SCALE GENOMIC DNA]</scope>
    <source>
        <strain evidence="2 3">HZ10</strain>
    </source>
</reference>
<dbReference type="Proteomes" id="UP000536746">
    <property type="component" value="Unassembled WGS sequence"/>
</dbReference>
<dbReference type="EMBL" id="NJGU01000007">
    <property type="protein sequence ID" value="OWY28463.1"/>
    <property type="molecule type" value="Genomic_DNA"/>
</dbReference>
<evidence type="ECO:0000313" key="3">
    <source>
        <dbReference type="Proteomes" id="UP000197596"/>
    </source>
</evidence>
<reference evidence="1 4" key="2">
    <citation type="journal article" date="2020" name="Front. Plant Sci.">
        <title>Isolation of Rhizosphere Bacteria That Improve Quality and Water Stress Tolerance in Greenhouse Ornamentals.</title>
        <authorList>
            <person name="Nordstedt N.P."/>
            <person name="Jones M.L."/>
        </authorList>
    </citation>
    <scope>NUCLEOTIDE SEQUENCE [LARGE SCALE GENOMIC DNA]</scope>
    <source>
        <strain evidence="1 4">C6C2</strain>
    </source>
</reference>
<name>A0A246WS30_9BURK</name>
<protein>
    <submittedName>
        <fullName evidence="2">Uncharacterized protein</fullName>
    </submittedName>
</protein>
<evidence type="ECO:0000313" key="2">
    <source>
        <dbReference type="EMBL" id="OWY28463.1"/>
    </source>
</evidence>
<evidence type="ECO:0000313" key="1">
    <source>
        <dbReference type="EMBL" id="NUU01539.1"/>
    </source>
</evidence>
<dbReference type="OrthoDB" id="8719367at2"/>
<dbReference type="EMBL" id="JABFMT010000006">
    <property type="protein sequence ID" value="NUU01539.1"/>
    <property type="molecule type" value="Genomic_DNA"/>
</dbReference>
<dbReference type="AlphaFoldDB" id="A0A246WS30"/>
<comment type="caution">
    <text evidence="2">The sequence shown here is derived from an EMBL/GenBank/DDBJ whole genome shotgun (WGS) entry which is preliminary data.</text>
</comment>
<sequence>MTQVHGATYRGRRISVACTPKRDGDVVCAVSIDGAACPQLRGNPFSSLMAAQVAGISFGRAMIDAALDADTSEHRGFFIRVSSAEQRDGSWVGSYHLHRNDNPVPFRRVSCEELRGNTPVEVEQYAASCACAALDADIAAGRL</sequence>
<evidence type="ECO:0000313" key="4">
    <source>
        <dbReference type="Proteomes" id="UP000536746"/>
    </source>
</evidence>
<gene>
    <name evidence="2" type="ORF">CEJ42_14615</name>
    <name evidence="1" type="ORF">HNO84_08015</name>
</gene>
<dbReference type="RefSeq" id="WP_079217671.1">
    <property type="nucleotide sequence ID" value="NZ_CP018845.1"/>
</dbReference>
<dbReference type="Proteomes" id="UP000197596">
    <property type="component" value="Unassembled WGS sequence"/>
</dbReference>
<keyword evidence="4" id="KW-1185">Reference proteome</keyword>
<proteinExistence type="predicted"/>